<dbReference type="InterPro" id="IPR012337">
    <property type="entry name" value="RNaseH-like_sf"/>
</dbReference>
<reference evidence="3 4" key="1">
    <citation type="submission" date="2018-11" db="EMBL/GenBank/DDBJ databases">
        <title>Trebonia kvetii gen.nov., sp.nov., a novel acidophilic actinobacterium, and proposal of the new actinobacterial family Treboniaceae fam. nov.</title>
        <authorList>
            <person name="Rapoport D."/>
            <person name="Sagova-Mareckova M."/>
            <person name="Sedlacek I."/>
            <person name="Provaznik J."/>
            <person name="Kralova S."/>
            <person name="Pavlinic D."/>
            <person name="Benes V."/>
            <person name="Kopecky J."/>
        </authorList>
    </citation>
    <scope>NUCLEOTIDE SEQUENCE [LARGE SCALE GENOMIC DNA]</scope>
    <source>
        <strain evidence="3 4">15Tr583</strain>
    </source>
</reference>
<evidence type="ECO:0000256" key="1">
    <source>
        <dbReference type="ARBA" id="ARBA00009277"/>
    </source>
</evidence>
<dbReference type="PANTHER" id="PTHR35004:SF8">
    <property type="entry name" value="TRANSPOSASE RV3428C-RELATED"/>
    <property type="match status" value="1"/>
</dbReference>
<feature type="domain" description="Integrase catalytic" evidence="2">
    <location>
        <begin position="144"/>
        <end position="318"/>
    </location>
</feature>
<name>A0A651PEP8_9ACTN</name>
<dbReference type="SUPFAM" id="SSF53098">
    <property type="entry name" value="Ribonuclease H-like"/>
    <property type="match status" value="1"/>
</dbReference>
<dbReference type="PANTHER" id="PTHR35004">
    <property type="entry name" value="TRANSPOSASE RV3428C-RELATED"/>
    <property type="match status" value="1"/>
</dbReference>
<dbReference type="NCBIfam" id="NF033546">
    <property type="entry name" value="transpos_IS21"/>
    <property type="match status" value="1"/>
</dbReference>
<dbReference type="Gene3D" id="3.30.420.10">
    <property type="entry name" value="Ribonuclease H-like superfamily/Ribonuclease H"/>
    <property type="match status" value="1"/>
</dbReference>
<comment type="similarity">
    <text evidence="1">Belongs to the transposase IS21/IS408/IS1162 family.</text>
</comment>
<comment type="caution">
    <text evidence="3">The sequence shown here is derived from an EMBL/GenBank/DDBJ whole genome shotgun (WGS) entry which is preliminary data.</text>
</comment>
<proteinExistence type="inferred from homology"/>
<dbReference type="OrthoDB" id="3542865at2"/>
<dbReference type="GO" id="GO:0003676">
    <property type="term" value="F:nucleic acid binding"/>
    <property type="evidence" value="ECO:0007669"/>
    <property type="project" value="InterPro"/>
</dbReference>
<evidence type="ECO:0000313" key="3">
    <source>
        <dbReference type="EMBL" id="TVY97969.1"/>
    </source>
</evidence>
<dbReference type="Pfam" id="PF22483">
    <property type="entry name" value="Mu-transpos_C_2"/>
    <property type="match status" value="1"/>
</dbReference>
<dbReference type="EMBL" id="RPFW01000019">
    <property type="protein sequence ID" value="TVY97969.1"/>
    <property type="molecule type" value="Genomic_DNA"/>
</dbReference>
<dbReference type="AlphaFoldDB" id="A0A651PEP8"/>
<keyword evidence="4" id="KW-1185">Reference proteome</keyword>
<dbReference type="InterPro" id="IPR036397">
    <property type="entry name" value="RNaseH_sf"/>
</dbReference>
<dbReference type="Proteomes" id="UP000460272">
    <property type="component" value="Unassembled WGS sequence"/>
</dbReference>
<dbReference type="PROSITE" id="PS50994">
    <property type="entry name" value="INTEGRASE"/>
    <property type="match status" value="1"/>
</dbReference>
<evidence type="ECO:0000313" key="4">
    <source>
        <dbReference type="Proteomes" id="UP000460272"/>
    </source>
</evidence>
<gene>
    <name evidence="3" type="ORF">EAS64_42745</name>
</gene>
<dbReference type="InterPro" id="IPR001584">
    <property type="entry name" value="Integrase_cat-core"/>
</dbReference>
<accession>A0A651PEP8</accession>
<protein>
    <submittedName>
        <fullName evidence="3">IS21 family transposase</fullName>
    </submittedName>
</protein>
<evidence type="ECO:0000259" key="2">
    <source>
        <dbReference type="PROSITE" id="PS50994"/>
    </source>
</evidence>
<dbReference type="Pfam" id="PF00665">
    <property type="entry name" value="rve"/>
    <property type="match status" value="1"/>
</dbReference>
<organism evidence="3 4">
    <name type="scientific">Trebonia kvetii</name>
    <dbReference type="NCBI Taxonomy" id="2480626"/>
    <lineage>
        <taxon>Bacteria</taxon>
        <taxon>Bacillati</taxon>
        <taxon>Actinomycetota</taxon>
        <taxon>Actinomycetes</taxon>
        <taxon>Streptosporangiales</taxon>
        <taxon>Treboniaceae</taxon>
        <taxon>Trebonia</taxon>
    </lineage>
</organism>
<sequence length="536" mass="58354">MAFREVLVTEVKEVLRAWLAGLGKRPAAARAGVNVKTAARYIRAAQEAGLSRDSGEGRLTDELIGVVVVAVRPARPAGHGSSWEALAARECEIAGWVKDGLTLVKIGEMLERSGTAVPYRTLARFAAAECGYSSGRPGVTVRVDDPPPGRELQVDFGYLGMIPDGERRRKLHALVFTAVFSRYCYVYLTFSQTTLAVIAGCEAAWEFFGGVFPVLIPDNLKPVVDAADRLEPRWNREWLEYAQARGIAVDPARVRSPQDKGRVESGVKFTQRSFFAGEQFLDIGDAQRRADGWSRVRAGTRVHGTTRLRPAEAFAEHEAPLLMAVPDEPYRVPAWSQAKVQRDFHVRAQNAFYSVPYALIGQQVTVRADDALVKVYHRGQLAKVHPRQPAGGRSSDVADFPPGTDVYARRDVDRLQRMAAARGEAIGAYAARILDTDLPWTKMRAVYALIGLCRAHGNGPVEQACSAALELDVISVPKIRSIVEKGTGAQAAQAAARSRQADAAAGKVLAARFARDPREFATSTGVRMRVLPGGDG</sequence>
<dbReference type="GO" id="GO:0015074">
    <property type="term" value="P:DNA integration"/>
    <property type="evidence" value="ECO:0007669"/>
    <property type="project" value="InterPro"/>
</dbReference>
<dbReference type="InterPro" id="IPR054353">
    <property type="entry name" value="IstA-like_C"/>
</dbReference>